<feature type="signal peptide" evidence="6">
    <location>
        <begin position="1"/>
        <end position="24"/>
    </location>
</feature>
<dbReference type="Pfam" id="PF05938">
    <property type="entry name" value="Self-incomp_S1"/>
    <property type="match status" value="1"/>
</dbReference>
<comment type="similarity">
    <text evidence="2">Belongs to the plant self-incompatibility (S1) protein family.</text>
</comment>
<gene>
    <name evidence="7" type="ORF">KC19_8G027200</name>
</gene>
<evidence type="ECO:0008006" key="9">
    <source>
        <dbReference type="Google" id="ProtNLM"/>
    </source>
</evidence>
<dbReference type="GO" id="GO:0005576">
    <property type="term" value="C:extracellular region"/>
    <property type="evidence" value="ECO:0007669"/>
    <property type="project" value="UniProtKB-SubCell"/>
</dbReference>
<proteinExistence type="inferred from homology"/>
<reference evidence="7" key="1">
    <citation type="submission" date="2020-06" db="EMBL/GenBank/DDBJ databases">
        <title>WGS assembly of Ceratodon purpureus strain R40.</title>
        <authorList>
            <person name="Carey S.B."/>
            <person name="Jenkins J."/>
            <person name="Shu S."/>
            <person name="Lovell J.T."/>
            <person name="Sreedasyam A."/>
            <person name="Maumus F."/>
            <person name="Tiley G.P."/>
            <person name="Fernandez-Pozo N."/>
            <person name="Barry K."/>
            <person name="Chen C."/>
            <person name="Wang M."/>
            <person name="Lipzen A."/>
            <person name="Daum C."/>
            <person name="Saski C.A."/>
            <person name="Payton A.C."/>
            <person name="Mcbreen J.C."/>
            <person name="Conrad R.E."/>
            <person name="Kollar L.M."/>
            <person name="Olsson S."/>
            <person name="Huttunen S."/>
            <person name="Landis J.B."/>
            <person name="Wickett N.J."/>
            <person name="Johnson M.G."/>
            <person name="Rensing S.A."/>
            <person name="Grimwood J."/>
            <person name="Schmutz J."/>
            <person name="Mcdaniel S.F."/>
        </authorList>
    </citation>
    <scope>NUCLEOTIDE SEQUENCE</scope>
    <source>
        <strain evidence="7">R40</strain>
    </source>
</reference>
<evidence type="ECO:0000256" key="4">
    <source>
        <dbReference type="ARBA" id="ARBA00022525"/>
    </source>
</evidence>
<keyword evidence="5 6" id="KW-0732">Signal</keyword>
<dbReference type="Proteomes" id="UP000822688">
    <property type="component" value="Chromosome 8"/>
</dbReference>
<dbReference type="EMBL" id="CM026429">
    <property type="protein sequence ID" value="KAG0563389.1"/>
    <property type="molecule type" value="Genomic_DNA"/>
</dbReference>
<comment type="caution">
    <text evidence="7">The sequence shown here is derived from an EMBL/GenBank/DDBJ whole genome shotgun (WGS) entry which is preliminary data.</text>
</comment>
<organism evidence="7 8">
    <name type="scientific">Ceratodon purpureus</name>
    <name type="common">Fire moss</name>
    <name type="synonym">Dicranum purpureum</name>
    <dbReference type="NCBI Taxonomy" id="3225"/>
    <lineage>
        <taxon>Eukaryota</taxon>
        <taxon>Viridiplantae</taxon>
        <taxon>Streptophyta</taxon>
        <taxon>Embryophyta</taxon>
        <taxon>Bryophyta</taxon>
        <taxon>Bryophytina</taxon>
        <taxon>Bryopsida</taxon>
        <taxon>Dicranidae</taxon>
        <taxon>Pseudoditrichales</taxon>
        <taxon>Ditrichaceae</taxon>
        <taxon>Ceratodon</taxon>
    </lineage>
</organism>
<comment type="subcellular location">
    <subcellularLocation>
        <location evidence="1">Secreted</location>
    </subcellularLocation>
</comment>
<name>A0A8T0GYU2_CERPU</name>
<protein>
    <recommendedName>
        <fullName evidence="9">S-protein homolog</fullName>
    </recommendedName>
</protein>
<evidence type="ECO:0000256" key="1">
    <source>
        <dbReference type="ARBA" id="ARBA00004613"/>
    </source>
</evidence>
<accession>A0A8T0GYU2</accession>
<feature type="chain" id="PRO_5035829987" description="S-protein homolog" evidence="6">
    <location>
        <begin position="25"/>
        <end position="130"/>
    </location>
</feature>
<evidence type="ECO:0000313" key="8">
    <source>
        <dbReference type="Proteomes" id="UP000822688"/>
    </source>
</evidence>
<sequence>MDVAAVAMVVAMIFTITLAGGANGQGPPDTMVIYNDFTGNLAVQCERQAVDMVHPKGYHKFSFDPNAQSQLQCTFNTSPGVAPPRKGTFVMWARNASFKPCEHICIWNVDQSGLSIIDAQGHPAHVYNWG</sequence>
<dbReference type="GO" id="GO:0060320">
    <property type="term" value="P:rejection of self pollen"/>
    <property type="evidence" value="ECO:0007669"/>
    <property type="project" value="UniProtKB-KW"/>
</dbReference>
<evidence type="ECO:0000256" key="5">
    <source>
        <dbReference type="ARBA" id="ARBA00022729"/>
    </source>
</evidence>
<keyword evidence="4" id="KW-0964">Secreted</keyword>
<keyword evidence="8" id="KW-1185">Reference proteome</keyword>
<evidence type="ECO:0000256" key="6">
    <source>
        <dbReference type="SAM" id="SignalP"/>
    </source>
</evidence>
<evidence type="ECO:0000256" key="2">
    <source>
        <dbReference type="ARBA" id="ARBA00005581"/>
    </source>
</evidence>
<dbReference type="InterPro" id="IPR010264">
    <property type="entry name" value="Self-incomp_S1"/>
</dbReference>
<evidence type="ECO:0000256" key="3">
    <source>
        <dbReference type="ARBA" id="ARBA00022471"/>
    </source>
</evidence>
<dbReference type="AlphaFoldDB" id="A0A8T0GYU2"/>
<evidence type="ECO:0000313" key="7">
    <source>
        <dbReference type="EMBL" id="KAG0563389.1"/>
    </source>
</evidence>
<keyword evidence="3" id="KW-0713">Self-incompatibility</keyword>